<dbReference type="OrthoDB" id="5100430at2759"/>
<reference evidence="2" key="1">
    <citation type="submission" date="2022-10" db="EMBL/GenBank/DDBJ databases">
        <title>Tapping the CABI collections for fungal endophytes: first genome assemblies for Collariella, Neodidymelliopsis, Ascochyta clinopodiicola, Didymella pomorum, Didymosphaeria variabile, Neocosmospora piperis and Neocucurbitaria cava.</title>
        <authorList>
            <person name="Hill R."/>
        </authorList>
    </citation>
    <scope>NUCLEOTIDE SEQUENCE</scope>
    <source>
        <strain evidence="2">IMI 366586</strain>
    </source>
</reference>
<organism evidence="2 3">
    <name type="scientific">Fusarium piperis</name>
    <dbReference type="NCBI Taxonomy" id="1435070"/>
    <lineage>
        <taxon>Eukaryota</taxon>
        <taxon>Fungi</taxon>
        <taxon>Dikarya</taxon>
        <taxon>Ascomycota</taxon>
        <taxon>Pezizomycotina</taxon>
        <taxon>Sordariomycetes</taxon>
        <taxon>Hypocreomycetidae</taxon>
        <taxon>Hypocreales</taxon>
        <taxon>Nectriaceae</taxon>
        <taxon>Fusarium</taxon>
        <taxon>Fusarium solani species complex</taxon>
    </lineage>
</organism>
<evidence type="ECO:0000313" key="2">
    <source>
        <dbReference type="EMBL" id="KAJ4327004.1"/>
    </source>
</evidence>
<dbReference type="Proteomes" id="UP001140502">
    <property type="component" value="Unassembled WGS sequence"/>
</dbReference>
<keyword evidence="3" id="KW-1185">Reference proteome</keyword>
<name>A0A9W9BSY5_9HYPO</name>
<evidence type="ECO:0000313" key="3">
    <source>
        <dbReference type="Proteomes" id="UP001140502"/>
    </source>
</evidence>
<proteinExistence type="predicted"/>
<feature type="compositionally biased region" description="Basic and acidic residues" evidence="1">
    <location>
        <begin position="148"/>
        <end position="163"/>
    </location>
</feature>
<dbReference type="EMBL" id="JAPEUR010000032">
    <property type="protein sequence ID" value="KAJ4327004.1"/>
    <property type="molecule type" value="Genomic_DNA"/>
</dbReference>
<sequence length="191" mass="22264">MSLQSRLQSLVAELGYIPVDKDSFFNEVWEVVMEEAWQEKVQREGIRLKDEPWHMRFPLALLCRKRKAYFEKMAREEQDPWEVQNAHHQIAYAQLREDQVIFHASDESTRLSPEAANARIEEFDRQADVLYQRLVEHTLTAKEFRDEGFMEQKGSKGKEECPDKTNASESRPGFFGSLVQSLMGMLGFSST</sequence>
<gene>
    <name evidence="2" type="ORF">N0V84_002618</name>
</gene>
<evidence type="ECO:0000256" key="1">
    <source>
        <dbReference type="SAM" id="MobiDB-lite"/>
    </source>
</evidence>
<comment type="caution">
    <text evidence="2">The sequence shown here is derived from an EMBL/GenBank/DDBJ whole genome shotgun (WGS) entry which is preliminary data.</text>
</comment>
<feature type="region of interest" description="Disordered" evidence="1">
    <location>
        <begin position="148"/>
        <end position="169"/>
    </location>
</feature>
<dbReference type="AlphaFoldDB" id="A0A9W9BSY5"/>
<protein>
    <submittedName>
        <fullName evidence="2">Uncharacterized protein</fullName>
    </submittedName>
</protein>
<accession>A0A9W9BSY5</accession>